<dbReference type="InterPro" id="IPR019811">
    <property type="entry name" value="HDH_CS"/>
</dbReference>
<keyword evidence="6 12" id="KW-0028">Amino-acid biosynthesis</keyword>
<comment type="pathway">
    <text evidence="1 12">Amino-acid biosynthesis; L-threonine biosynthesis; L-threonine from L-aspartate: step 3/5.</text>
</comment>
<reference evidence="17" key="1">
    <citation type="submission" date="2015-07" db="EMBL/GenBank/DDBJ databases">
        <title>Near-Complete Genome Sequence of the Cellulolytic Bacterium Bacteroides (Pseudobacteroides) cellulosolvens ATCC 35603.</title>
        <authorList>
            <person name="Dassa B."/>
            <person name="Utturkar S.M."/>
            <person name="Klingeman D.M."/>
            <person name="Hurt R.A."/>
            <person name="Keller M."/>
            <person name="Xu J."/>
            <person name="Reddy Y.H.K."/>
            <person name="Borovok I."/>
            <person name="Grinberg I.R."/>
            <person name="Lamed R."/>
            <person name="Zhivin O."/>
            <person name="Bayer E.A."/>
            <person name="Brown S.D."/>
        </authorList>
    </citation>
    <scope>NUCLEOTIDE SEQUENCE [LARGE SCALE GENOMIC DNA]</scope>
    <source>
        <strain evidence="17">DSM 2933</strain>
    </source>
</reference>
<evidence type="ECO:0000256" key="9">
    <source>
        <dbReference type="ARBA" id="ARBA00023053"/>
    </source>
</evidence>
<dbReference type="InterPro" id="IPR001342">
    <property type="entry name" value="HDH_cat"/>
</dbReference>
<dbReference type="EC" id="1.1.1.3" evidence="4 12"/>
<dbReference type="Pfam" id="PF03447">
    <property type="entry name" value="NAD_binding_3"/>
    <property type="match status" value="1"/>
</dbReference>
<dbReference type="GO" id="GO:0009088">
    <property type="term" value="P:threonine biosynthetic process"/>
    <property type="evidence" value="ECO:0007669"/>
    <property type="project" value="UniProtKB-UniPathway"/>
</dbReference>
<accession>A0A0L6JTC0</accession>
<evidence type="ECO:0000256" key="12">
    <source>
        <dbReference type="RuleBase" id="RU000579"/>
    </source>
</evidence>
<feature type="domain" description="Aspartate/homoserine dehydrogenase NAD-binding" evidence="15">
    <location>
        <begin position="10"/>
        <end position="127"/>
    </location>
</feature>
<dbReference type="InterPro" id="IPR036291">
    <property type="entry name" value="NAD(P)-bd_dom_sf"/>
</dbReference>
<dbReference type="Pfam" id="PF00742">
    <property type="entry name" value="Homoserine_dh"/>
    <property type="match status" value="1"/>
</dbReference>
<evidence type="ECO:0000256" key="10">
    <source>
        <dbReference type="ARBA" id="ARBA00023167"/>
    </source>
</evidence>
<evidence type="ECO:0000256" key="4">
    <source>
        <dbReference type="ARBA" id="ARBA00013213"/>
    </source>
</evidence>
<dbReference type="OrthoDB" id="9808167at2"/>
<dbReference type="SUPFAM" id="SSF55347">
    <property type="entry name" value="Glyceraldehyde-3-phosphate dehydrogenase-like, C-terminal domain"/>
    <property type="match status" value="1"/>
</dbReference>
<dbReference type="AlphaFoldDB" id="A0A0L6JTC0"/>
<dbReference type="RefSeq" id="WP_050753635.1">
    <property type="nucleotide sequence ID" value="NZ_JQKC01000002.1"/>
</dbReference>
<proteinExistence type="inferred from homology"/>
<keyword evidence="9" id="KW-0915">Sodium</keyword>
<dbReference type="FunFam" id="3.30.360.10:FF:000005">
    <property type="entry name" value="Homoserine dehydrogenase"/>
    <property type="match status" value="1"/>
</dbReference>
<keyword evidence="10 12" id="KW-0486">Methionine biosynthesis</keyword>
<dbReference type="SUPFAM" id="SSF55021">
    <property type="entry name" value="ACT-like"/>
    <property type="match status" value="1"/>
</dbReference>
<evidence type="ECO:0000256" key="6">
    <source>
        <dbReference type="ARBA" id="ARBA00022605"/>
    </source>
</evidence>
<dbReference type="GO" id="GO:0009086">
    <property type="term" value="P:methionine biosynthetic process"/>
    <property type="evidence" value="ECO:0007669"/>
    <property type="project" value="UniProtKB-KW"/>
</dbReference>
<comment type="catalytic activity">
    <reaction evidence="11">
        <text>L-homoserine + NADP(+) = L-aspartate 4-semialdehyde + NADPH + H(+)</text>
        <dbReference type="Rhea" id="RHEA:15761"/>
        <dbReference type="ChEBI" id="CHEBI:15378"/>
        <dbReference type="ChEBI" id="CHEBI:57476"/>
        <dbReference type="ChEBI" id="CHEBI:57783"/>
        <dbReference type="ChEBI" id="CHEBI:58349"/>
        <dbReference type="ChEBI" id="CHEBI:537519"/>
        <dbReference type="EC" id="1.1.1.3"/>
    </reaction>
    <physiologicalReaction direction="right-to-left" evidence="11">
        <dbReference type="Rhea" id="RHEA:15763"/>
    </physiologicalReaction>
</comment>
<dbReference type="GO" id="GO:0004412">
    <property type="term" value="F:homoserine dehydrogenase activity"/>
    <property type="evidence" value="ECO:0007669"/>
    <property type="project" value="UniProtKB-EC"/>
</dbReference>
<dbReference type="Gene3D" id="3.40.50.720">
    <property type="entry name" value="NAD(P)-binding Rossmann-like Domain"/>
    <property type="match status" value="1"/>
</dbReference>
<dbReference type="STRING" id="398512.Bccel_3936"/>
<feature type="domain" description="Homoserine dehydrogenase catalytic" evidence="14">
    <location>
        <begin position="137"/>
        <end position="316"/>
    </location>
</feature>
<evidence type="ECO:0000313" key="17">
    <source>
        <dbReference type="Proteomes" id="UP000036923"/>
    </source>
</evidence>
<dbReference type="Gene3D" id="3.30.70.260">
    <property type="match status" value="1"/>
</dbReference>
<evidence type="ECO:0000256" key="7">
    <source>
        <dbReference type="ARBA" id="ARBA00022697"/>
    </source>
</evidence>
<sequence>MKKIKVGLLGLGVVGAELANIINSNKEDIMQKYGIEMEIGKAYVRDLHKKRNADIPFSKLTDNANEVLNDSDIICECMGGSGTEATKDYVVRCIEMTKPVIMSSKKVIALYGKDIIDLCMTKKSQLRFDATVGGGIPIAKVIKECFKGEKITKAVGILNATSNYIYSSMERKGYSFEQALKKAQDLGYAENDPSEDINGFDALYKVIVLALFAMKSWVNIKEMSTKSFSSIDIVDMKYAQDLGYKIKPLAIFQKKKDKKFVYRVGPCLIAENHIAANVINNFNIIVFEGSNSGKLGFYGQGAGSKPTASAMYDDLVSVLKTSFDYEMDLYDGCDVIHDYRDFTNSLYWRVSVDNIIGKLALICNVFAKNSVNIEKVIQKDEVNGKMDVVLLTNSVESTVIDLITHEFENNKVDVNTIIPFFND</sequence>
<dbReference type="NCBIfam" id="NF004976">
    <property type="entry name" value="PRK06349.1"/>
    <property type="match status" value="1"/>
</dbReference>
<evidence type="ECO:0000256" key="1">
    <source>
        <dbReference type="ARBA" id="ARBA00005056"/>
    </source>
</evidence>
<dbReference type="PANTHER" id="PTHR43331">
    <property type="entry name" value="HOMOSERINE DEHYDROGENASE"/>
    <property type="match status" value="1"/>
</dbReference>
<dbReference type="SUPFAM" id="SSF51735">
    <property type="entry name" value="NAD(P)-binding Rossmann-fold domains"/>
    <property type="match status" value="1"/>
</dbReference>
<dbReference type="PROSITE" id="PS01042">
    <property type="entry name" value="HOMOSER_DHGENASE"/>
    <property type="match status" value="1"/>
</dbReference>
<evidence type="ECO:0000256" key="5">
    <source>
        <dbReference type="ARBA" id="ARBA00013376"/>
    </source>
</evidence>
<dbReference type="EMBL" id="LGTC01000001">
    <property type="protein sequence ID" value="KNY28662.1"/>
    <property type="molecule type" value="Genomic_DNA"/>
</dbReference>
<keyword evidence="7 12" id="KW-0791">Threonine biosynthesis</keyword>
<dbReference type="UniPathway" id="UPA00050">
    <property type="reaction ID" value="UER00063"/>
</dbReference>
<dbReference type="eggNOG" id="COG0460">
    <property type="taxonomic scope" value="Bacteria"/>
</dbReference>
<evidence type="ECO:0000259" key="14">
    <source>
        <dbReference type="Pfam" id="PF00742"/>
    </source>
</evidence>
<evidence type="ECO:0000256" key="2">
    <source>
        <dbReference type="ARBA" id="ARBA00005062"/>
    </source>
</evidence>
<evidence type="ECO:0000256" key="8">
    <source>
        <dbReference type="ARBA" id="ARBA00023002"/>
    </source>
</evidence>
<comment type="pathway">
    <text evidence="2 12">Amino-acid biosynthesis; L-methionine biosynthesis via de novo pathway; L-homoserine from L-aspartate: step 3/3.</text>
</comment>
<dbReference type="InterPro" id="IPR045865">
    <property type="entry name" value="ACT-like_dom_sf"/>
</dbReference>
<keyword evidence="12" id="KW-0521">NADP</keyword>
<gene>
    <name evidence="16" type="ORF">Bccel_3936</name>
</gene>
<keyword evidence="8 12" id="KW-0560">Oxidoreductase</keyword>
<dbReference type="PANTHER" id="PTHR43331:SF1">
    <property type="entry name" value="HOMOSERINE DEHYDROGENASE"/>
    <property type="match status" value="1"/>
</dbReference>
<comment type="caution">
    <text evidence="16">The sequence shown here is derived from an EMBL/GenBank/DDBJ whole genome shotgun (WGS) entry which is preliminary data.</text>
</comment>
<evidence type="ECO:0000313" key="16">
    <source>
        <dbReference type="EMBL" id="KNY28662.1"/>
    </source>
</evidence>
<dbReference type="Gene3D" id="3.30.360.10">
    <property type="entry name" value="Dihydrodipicolinate Reductase, domain 2"/>
    <property type="match status" value="1"/>
</dbReference>
<dbReference type="Proteomes" id="UP000036923">
    <property type="component" value="Unassembled WGS sequence"/>
</dbReference>
<evidence type="ECO:0000256" key="13">
    <source>
        <dbReference type="RuleBase" id="RU004171"/>
    </source>
</evidence>
<evidence type="ECO:0000259" key="15">
    <source>
        <dbReference type="Pfam" id="PF03447"/>
    </source>
</evidence>
<evidence type="ECO:0000256" key="3">
    <source>
        <dbReference type="ARBA" id="ARBA00006753"/>
    </source>
</evidence>
<keyword evidence="17" id="KW-1185">Reference proteome</keyword>
<evidence type="ECO:0000256" key="11">
    <source>
        <dbReference type="ARBA" id="ARBA00048841"/>
    </source>
</evidence>
<dbReference type="GO" id="GO:0050661">
    <property type="term" value="F:NADP binding"/>
    <property type="evidence" value="ECO:0007669"/>
    <property type="project" value="InterPro"/>
</dbReference>
<protein>
    <recommendedName>
        <fullName evidence="5 12">Homoserine dehydrogenase</fullName>
        <ecNumber evidence="4 12">1.1.1.3</ecNumber>
    </recommendedName>
</protein>
<comment type="similarity">
    <text evidence="3 13">Belongs to the homoserine dehydrogenase family.</text>
</comment>
<name>A0A0L6JTC0_9FIRM</name>
<organism evidence="16 17">
    <name type="scientific">Pseudobacteroides cellulosolvens ATCC 35603 = DSM 2933</name>
    <dbReference type="NCBI Taxonomy" id="398512"/>
    <lineage>
        <taxon>Bacteria</taxon>
        <taxon>Bacillati</taxon>
        <taxon>Bacillota</taxon>
        <taxon>Clostridia</taxon>
        <taxon>Eubacteriales</taxon>
        <taxon>Oscillospiraceae</taxon>
        <taxon>Pseudobacteroides</taxon>
    </lineage>
</organism>
<dbReference type="InterPro" id="IPR005106">
    <property type="entry name" value="Asp/hSer_DH_NAD-bd"/>
</dbReference>
<dbReference type="UniPathway" id="UPA00051">
    <property type="reaction ID" value="UER00465"/>
</dbReference>